<dbReference type="RefSeq" id="WP_259860776.1">
    <property type="nucleotide sequence ID" value="NZ_BAAAST010000031.1"/>
</dbReference>
<gene>
    <name evidence="1" type="ORF">Dfulv_01420</name>
</gene>
<evidence type="ECO:0000313" key="2">
    <source>
        <dbReference type="Proteomes" id="UP001059617"/>
    </source>
</evidence>
<proteinExistence type="predicted"/>
<accession>A0ABY5VZ60</accession>
<reference evidence="1" key="1">
    <citation type="submission" date="2021-04" db="EMBL/GenBank/DDBJ databases">
        <authorList>
            <person name="Hartkoorn R.C."/>
            <person name="Beaudoing E."/>
            <person name="Hot D."/>
        </authorList>
    </citation>
    <scope>NUCLEOTIDE SEQUENCE</scope>
    <source>
        <strain evidence="1">NRRL B-16292</strain>
    </source>
</reference>
<evidence type="ECO:0000313" key="1">
    <source>
        <dbReference type="EMBL" id="UWP82997.1"/>
    </source>
</evidence>
<sequence length="67" mass="7295">MELVGFGLSGCQDQLDLGRFPWFRPQNVTKVNLPRSAARVRMGHSRAVLVDPALDEVDFGGEQPAAA</sequence>
<keyword evidence="2" id="KW-1185">Reference proteome</keyword>
<reference evidence="1" key="2">
    <citation type="submission" date="2022-09" db="EMBL/GenBank/DDBJ databases">
        <title>Biosynthetic gene clusters of Dactylosporangioum fulvum.</title>
        <authorList>
            <person name="Caradec T."/>
        </authorList>
    </citation>
    <scope>NUCLEOTIDE SEQUENCE</scope>
    <source>
        <strain evidence="1">NRRL B-16292</strain>
    </source>
</reference>
<dbReference type="EMBL" id="CP073720">
    <property type="protein sequence ID" value="UWP82997.1"/>
    <property type="molecule type" value="Genomic_DNA"/>
</dbReference>
<dbReference type="Proteomes" id="UP001059617">
    <property type="component" value="Chromosome"/>
</dbReference>
<name>A0ABY5VZ60_9ACTN</name>
<protein>
    <submittedName>
        <fullName evidence="1">Uncharacterized protein</fullName>
    </submittedName>
</protein>
<organism evidence="1 2">
    <name type="scientific">Dactylosporangium fulvum</name>
    <dbReference type="NCBI Taxonomy" id="53359"/>
    <lineage>
        <taxon>Bacteria</taxon>
        <taxon>Bacillati</taxon>
        <taxon>Actinomycetota</taxon>
        <taxon>Actinomycetes</taxon>
        <taxon>Micromonosporales</taxon>
        <taxon>Micromonosporaceae</taxon>
        <taxon>Dactylosporangium</taxon>
    </lineage>
</organism>